<reference evidence="2 3" key="2">
    <citation type="submission" date="2024-05" db="EMBL/GenBank/DDBJ databases">
        <authorList>
            <person name="Zheng X."/>
        </authorList>
    </citation>
    <scope>NUCLEOTIDE SEQUENCE [LARGE SCALE GENOMIC DNA]</scope>
    <source>
        <strain evidence="2 3">C4-10</strain>
    </source>
</reference>
<keyword evidence="1" id="KW-0812">Transmembrane</keyword>
<evidence type="ECO:0000313" key="3">
    <source>
        <dbReference type="Proteomes" id="UP001418804"/>
    </source>
</evidence>
<proteinExistence type="predicted"/>
<gene>
    <name evidence="2" type="ORF">ABDD91_27400</name>
</gene>
<evidence type="ECO:0000313" key="2">
    <source>
        <dbReference type="EMBL" id="MEN3156570.1"/>
    </source>
</evidence>
<accession>A0ABD5L2Q3</accession>
<dbReference type="AlphaFoldDB" id="A0ABD5L2Q3"/>
<keyword evidence="1" id="KW-1133">Transmembrane helix</keyword>
<protein>
    <submittedName>
        <fullName evidence="2">Uncharacterized protein</fullName>
    </submittedName>
</protein>
<sequence length="66" mass="7915">MKQKFRVYFITYPIVWIVASVLWFWFKNMKENIVSSMAIIAVYYVIMSIMFSFNFKKDNNSNSVGK</sequence>
<dbReference type="GeneID" id="48016106"/>
<dbReference type="RefSeq" id="WP_048018884.1">
    <property type="nucleotide sequence ID" value="NZ_CP024036.1"/>
</dbReference>
<reference evidence="2 3" key="1">
    <citation type="submission" date="2024-05" db="EMBL/GenBank/DDBJ databases">
        <title>The mechanism of isolation and screening of efficient mineral weathering bacteria priestia aryabhattai c4-10 with weathered biotite.</title>
        <authorList>
            <person name="Yang S."/>
        </authorList>
    </citation>
    <scope>NUCLEOTIDE SEQUENCE [LARGE SCALE GENOMIC DNA]</scope>
    <source>
        <strain evidence="2 3">C4-10</strain>
    </source>
</reference>
<feature type="transmembrane region" description="Helical" evidence="1">
    <location>
        <begin position="7"/>
        <end position="26"/>
    </location>
</feature>
<feature type="transmembrane region" description="Helical" evidence="1">
    <location>
        <begin position="32"/>
        <end position="53"/>
    </location>
</feature>
<organism evidence="2 3">
    <name type="scientific">Priestia aryabhattai</name>
    <name type="common">Bacillus aryabhattai</name>
    <dbReference type="NCBI Taxonomy" id="412384"/>
    <lineage>
        <taxon>Bacteria</taxon>
        <taxon>Bacillati</taxon>
        <taxon>Bacillota</taxon>
        <taxon>Bacilli</taxon>
        <taxon>Bacillales</taxon>
        <taxon>Bacillaceae</taxon>
        <taxon>Priestia</taxon>
    </lineage>
</organism>
<dbReference type="Proteomes" id="UP001418804">
    <property type="component" value="Unassembled WGS sequence"/>
</dbReference>
<dbReference type="EMBL" id="JBDIVD010000003">
    <property type="protein sequence ID" value="MEN3156570.1"/>
    <property type="molecule type" value="Genomic_DNA"/>
</dbReference>
<evidence type="ECO:0000256" key="1">
    <source>
        <dbReference type="SAM" id="Phobius"/>
    </source>
</evidence>
<name>A0ABD5L2Q3_PRIAR</name>
<keyword evidence="1" id="KW-0472">Membrane</keyword>
<comment type="caution">
    <text evidence="2">The sequence shown here is derived from an EMBL/GenBank/DDBJ whole genome shotgun (WGS) entry which is preliminary data.</text>
</comment>